<dbReference type="GO" id="GO:0030295">
    <property type="term" value="F:protein kinase activator activity"/>
    <property type="evidence" value="ECO:0007669"/>
    <property type="project" value="TreeGrafter"/>
</dbReference>
<dbReference type="Proteomes" id="UP000002019">
    <property type="component" value="Chromosome"/>
</dbReference>
<evidence type="ECO:0000256" key="1">
    <source>
        <dbReference type="PROSITE-ProRule" id="PRU00703"/>
    </source>
</evidence>
<gene>
    <name evidence="4" type="ordered locus">CLOAM0322</name>
</gene>
<dbReference type="RefSeq" id="WP_015424088.1">
    <property type="nucleotide sequence ID" value="NC_020449.1"/>
</dbReference>
<dbReference type="Pfam" id="PF00571">
    <property type="entry name" value="CBS"/>
    <property type="match status" value="2"/>
</dbReference>
<dbReference type="InterPro" id="IPR000644">
    <property type="entry name" value="CBS_dom"/>
</dbReference>
<dbReference type="SUPFAM" id="SSF55804">
    <property type="entry name" value="Phoshotransferase/anion transport protein"/>
    <property type="match status" value="1"/>
</dbReference>
<reference evidence="4 5" key="1">
    <citation type="journal article" date="2008" name="J. Bacteriol.">
        <title>'Candidatus Cloacamonas acidaminovorans': genome sequence reconstruction provides a first glimpse of a new bacterial division.</title>
        <authorList>
            <person name="Pelletier E."/>
            <person name="Kreimeyer A."/>
            <person name="Bocs S."/>
            <person name="Rouy Z."/>
            <person name="Gyapay G."/>
            <person name="Chouari R."/>
            <person name="Riviere D."/>
            <person name="Ganesan A."/>
            <person name="Daegelen P."/>
            <person name="Sghir A."/>
            <person name="Cohen G.N."/>
            <person name="Medigue C."/>
            <person name="Weissenbach J."/>
            <person name="Le Paslier D."/>
        </authorList>
    </citation>
    <scope>NUCLEOTIDE SEQUENCE [LARGE SCALE GENOMIC DNA]</scope>
    <source>
        <strain evidence="5">Evry</strain>
    </source>
</reference>
<name>B0VEZ2_CLOAI</name>
<dbReference type="eggNOG" id="COG0517">
    <property type="taxonomic scope" value="Bacteria"/>
</dbReference>
<keyword evidence="1" id="KW-0129">CBS domain</keyword>
<accession>B0VEZ2</accession>
<dbReference type="InterPro" id="IPR051541">
    <property type="entry name" value="PTS_SugarTrans_NitroReg"/>
</dbReference>
<evidence type="ECO:0008006" key="6">
    <source>
        <dbReference type="Google" id="ProtNLM"/>
    </source>
</evidence>
<feature type="domain" description="PTS EIIA type-2" evidence="2">
    <location>
        <begin position="5"/>
        <end position="147"/>
    </location>
</feature>
<dbReference type="InterPro" id="IPR002178">
    <property type="entry name" value="PTS_EIIA_type-2_dom"/>
</dbReference>
<dbReference type="HOGENOM" id="CLU_076836_0_0_0"/>
<evidence type="ECO:0000259" key="3">
    <source>
        <dbReference type="PROSITE" id="PS51371"/>
    </source>
</evidence>
<evidence type="ECO:0000259" key="2">
    <source>
        <dbReference type="PROSITE" id="PS51094"/>
    </source>
</evidence>
<feature type="domain" description="CBS" evidence="3">
    <location>
        <begin position="161"/>
        <end position="217"/>
    </location>
</feature>
<dbReference type="PROSITE" id="PS51371">
    <property type="entry name" value="CBS"/>
    <property type="match status" value="2"/>
</dbReference>
<dbReference type="PROSITE" id="PS51094">
    <property type="entry name" value="PTS_EIIA_TYPE_2"/>
    <property type="match status" value="1"/>
</dbReference>
<dbReference type="eggNOG" id="COG1762">
    <property type="taxonomic scope" value="Bacteria"/>
</dbReference>
<dbReference type="KEGG" id="caci:CLOAM0322"/>
<keyword evidence="5" id="KW-1185">Reference proteome</keyword>
<dbReference type="SUPFAM" id="SSF54631">
    <property type="entry name" value="CBS-domain pair"/>
    <property type="match status" value="1"/>
</dbReference>
<sequence>MLLASFLEAHNILFENRVLTKEQVYKELVDRLCSQYKLPISSSKLLELIFKREEEVSCAYPTGIAIPHIRMDGFNDTLIAMAFLENPLDYNGIKVNWVVLILTDKTSSKTYLNIVAALLKLSKDKEAIKALASAGDGHSVIHYLKKNEVEVKKDVIIADIMVQNPIAVLPQNSLRELINLMSTHKVAGMPVVDETGKYVGEVNVLNLLEVGIPNYVMMLDNLNFLSSYEPLENLFSKQDLLFVKDIMTTDEIFVRPEASIIETVFLMVSHNKRYLSVVKEEKLVGLITAMDILRKVIAV</sequence>
<dbReference type="InterPro" id="IPR016152">
    <property type="entry name" value="PTrfase/Anion_transptr"/>
</dbReference>
<proteinExistence type="predicted"/>
<evidence type="ECO:0000313" key="4">
    <source>
        <dbReference type="EMBL" id="CAO80227.1"/>
    </source>
</evidence>
<organism evidence="4 5">
    <name type="scientific">Cloacimonas acidaminovorans (strain Evry)</name>
    <dbReference type="NCBI Taxonomy" id="459349"/>
    <lineage>
        <taxon>Bacteria</taxon>
        <taxon>Pseudomonadati</taxon>
        <taxon>Candidatus Cloacimonadota</taxon>
        <taxon>Candidatus Cloacimonadia</taxon>
        <taxon>Candidatus Cloacimonadales</taxon>
        <taxon>Candidatus Cloacimonadaceae</taxon>
        <taxon>Candidatus Cloacimonas</taxon>
    </lineage>
</organism>
<dbReference type="InterPro" id="IPR046342">
    <property type="entry name" value="CBS_dom_sf"/>
</dbReference>
<protein>
    <recommendedName>
        <fullName evidence="6">CBS domain-containing protein</fullName>
    </recommendedName>
</protein>
<dbReference type="PANTHER" id="PTHR47738:SF1">
    <property type="entry name" value="NITROGEN REGULATORY PROTEIN"/>
    <property type="match status" value="1"/>
</dbReference>
<feature type="domain" description="CBS" evidence="3">
    <location>
        <begin position="247"/>
        <end position="299"/>
    </location>
</feature>
<dbReference type="AlphaFoldDB" id="B0VEZ2"/>
<dbReference type="PANTHER" id="PTHR47738">
    <property type="entry name" value="PTS SYSTEM FRUCTOSE-LIKE EIIA COMPONENT-RELATED"/>
    <property type="match status" value="1"/>
</dbReference>
<dbReference type="EMBL" id="CU466930">
    <property type="protein sequence ID" value="CAO80227.1"/>
    <property type="molecule type" value="Genomic_DNA"/>
</dbReference>
<dbReference type="OrthoDB" id="1640042at2"/>
<dbReference type="Pfam" id="PF00359">
    <property type="entry name" value="PTS_EIIA_2"/>
    <property type="match status" value="1"/>
</dbReference>
<dbReference type="STRING" id="459349.CLOAM0322"/>
<dbReference type="Gene3D" id="3.40.930.10">
    <property type="entry name" value="Mannitol-specific EII, Chain A"/>
    <property type="match status" value="1"/>
</dbReference>
<dbReference type="SMART" id="SM00116">
    <property type="entry name" value="CBS"/>
    <property type="match status" value="2"/>
</dbReference>
<dbReference type="Gene3D" id="3.10.580.10">
    <property type="entry name" value="CBS-domain"/>
    <property type="match status" value="1"/>
</dbReference>
<evidence type="ECO:0000313" key="5">
    <source>
        <dbReference type="Proteomes" id="UP000002019"/>
    </source>
</evidence>